<dbReference type="EMBL" id="RSFW01000010">
    <property type="protein sequence ID" value="RSD27688.1"/>
    <property type="molecule type" value="Genomic_DNA"/>
</dbReference>
<feature type="transmembrane region" description="Helical" evidence="1">
    <location>
        <begin position="194"/>
        <end position="215"/>
    </location>
</feature>
<dbReference type="AlphaFoldDB" id="A0A3R9E789"/>
<accession>A0A3R9E789</accession>
<keyword evidence="1" id="KW-0472">Membrane</keyword>
<keyword evidence="1" id="KW-1133">Transmembrane helix</keyword>
<keyword evidence="1" id="KW-0812">Transmembrane</keyword>
<gene>
    <name evidence="2" type="ORF">EJA10_07865</name>
</gene>
<evidence type="ECO:0000256" key="1">
    <source>
        <dbReference type="SAM" id="Phobius"/>
    </source>
</evidence>
<evidence type="ECO:0000313" key="3">
    <source>
        <dbReference type="Proteomes" id="UP000279911"/>
    </source>
</evidence>
<sequence>MKIDTGEKRIKRNKNQSSYFSLKFSKFFIWVGIVGTFLFLSVIAALLVTTELNDFDSISLFIIMAVFSCLSLFLSIACKNWEITFNDENFIYRTSLGKEYNFLFSDVKDYKRGTAIIVLRTDKKRLFLDPNLPNVHFFLSKLEKKGNFDKTILNEVKLSRGNFWVGLSCLVSSIFLSLLFVIPNNAVDDRVTTWWGYLILFIINFILFLFTFGSLKWRIVLNDDSFTYVTYFGREIIYKYSDVSIKVVTTHFVIMKAKNRYYFIDSNALGLEKFLMKVTR</sequence>
<feature type="transmembrane region" description="Helical" evidence="1">
    <location>
        <begin position="163"/>
        <end position="182"/>
    </location>
</feature>
<evidence type="ECO:0000313" key="2">
    <source>
        <dbReference type="EMBL" id="RSD27688.1"/>
    </source>
</evidence>
<dbReference type="RefSeq" id="WP_125479468.1">
    <property type="nucleotide sequence ID" value="NZ_RSFW01000010.1"/>
</dbReference>
<comment type="caution">
    <text evidence="2">The sequence shown here is derived from an EMBL/GenBank/DDBJ whole genome shotgun (WGS) entry which is preliminary data.</text>
</comment>
<dbReference type="Pfam" id="PF20197">
    <property type="entry name" value="DUF6560"/>
    <property type="match status" value="1"/>
</dbReference>
<feature type="transmembrane region" description="Helical" evidence="1">
    <location>
        <begin position="60"/>
        <end position="78"/>
    </location>
</feature>
<dbReference type="InterPro" id="IPR046690">
    <property type="entry name" value="DUF6560"/>
</dbReference>
<feature type="transmembrane region" description="Helical" evidence="1">
    <location>
        <begin position="27"/>
        <end position="48"/>
    </location>
</feature>
<proteinExistence type="predicted"/>
<name>A0A3R9E789_9BACI</name>
<organism evidence="2 3">
    <name type="scientific">Mesobacillus subterraneus</name>
    <dbReference type="NCBI Taxonomy" id="285983"/>
    <lineage>
        <taxon>Bacteria</taxon>
        <taxon>Bacillati</taxon>
        <taxon>Bacillota</taxon>
        <taxon>Bacilli</taxon>
        <taxon>Bacillales</taxon>
        <taxon>Bacillaceae</taxon>
        <taxon>Mesobacillus</taxon>
    </lineage>
</organism>
<reference evidence="3" key="1">
    <citation type="submission" date="2018-12" db="EMBL/GenBank/DDBJ databases">
        <title>Bacillus chawlae sp. nov., Bacillus glennii sp. nov., and Bacillus saganii sp. nov. Isolated from the Vehicle Assembly Building at Kennedy Space Center where the Viking Spacecraft were Assembled.</title>
        <authorList>
            <person name="Seuylemezian A."/>
            <person name="Vaishampayan P."/>
        </authorList>
    </citation>
    <scope>NUCLEOTIDE SEQUENCE [LARGE SCALE GENOMIC DNA]</scope>
    <source>
        <strain evidence="3">DSM 13966</strain>
    </source>
</reference>
<dbReference type="Proteomes" id="UP000279911">
    <property type="component" value="Unassembled WGS sequence"/>
</dbReference>
<protein>
    <submittedName>
        <fullName evidence="2">Uncharacterized protein</fullName>
    </submittedName>
</protein>